<dbReference type="STRING" id="1338436.LK10_13965"/>
<organism evidence="2 3">
    <name type="scientific">Sinomonas humi</name>
    <dbReference type="NCBI Taxonomy" id="1338436"/>
    <lineage>
        <taxon>Bacteria</taxon>
        <taxon>Bacillati</taxon>
        <taxon>Actinomycetota</taxon>
        <taxon>Actinomycetes</taxon>
        <taxon>Micrococcales</taxon>
        <taxon>Micrococcaceae</taxon>
        <taxon>Sinomonas</taxon>
    </lineage>
</organism>
<dbReference type="Proteomes" id="UP000030982">
    <property type="component" value="Unassembled WGS sequence"/>
</dbReference>
<keyword evidence="1" id="KW-0812">Transmembrane</keyword>
<reference evidence="2 3" key="1">
    <citation type="submission" date="2014-09" db="EMBL/GenBank/DDBJ databases">
        <title>Genome sequence of Sinomonas sp. MUSC 117.</title>
        <authorList>
            <person name="Lee L.-H."/>
        </authorList>
    </citation>
    <scope>NUCLEOTIDE SEQUENCE [LARGE SCALE GENOMIC DNA]</scope>
    <source>
        <strain evidence="2 3">MUSC 117</strain>
    </source>
</reference>
<evidence type="ECO:0000313" key="2">
    <source>
        <dbReference type="EMBL" id="KHL01982.1"/>
    </source>
</evidence>
<comment type="caution">
    <text evidence="2">The sequence shown here is derived from an EMBL/GenBank/DDBJ whole genome shotgun (WGS) entry which is preliminary data.</text>
</comment>
<evidence type="ECO:0008006" key="4">
    <source>
        <dbReference type="Google" id="ProtNLM"/>
    </source>
</evidence>
<feature type="transmembrane region" description="Helical" evidence="1">
    <location>
        <begin position="69"/>
        <end position="88"/>
    </location>
</feature>
<proteinExistence type="predicted"/>
<feature type="transmembrane region" description="Helical" evidence="1">
    <location>
        <begin position="6"/>
        <end position="26"/>
    </location>
</feature>
<keyword evidence="1" id="KW-1133">Transmembrane helix</keyword>
<keyword evidence="3" id="KW-1185">Reference proteome</keyword>
<evidence type="ECO:0000256" key="1">
    <source>
        <dbReference type="SAM" id="Phobius"/>
    </source>
</evidence>
<dbReference type="Pfam" id="PF10724">
    <property type="entry name" value="DUF2516"/>
    <property type="match status" value="1"/>
</dbReference>
<name>A0A0B2AJM9_9MICC</name>
<evidence type="ECO:0000313" key="3">
    <source>
        <dbReference type="Proteomes" id="UP000030982"/>
    </source>
</evidence>
<dbReference type="EMBL" id="JTDL01000134">
    <property type="protein sequence ID" value="KHL01982.1"/>
    <property type="molecule type" value="Genomic_DNA"/>
</dbReference>
<gene>
    <name evidence="2" type="ORF">LK10_13965</name>
</gene>
<dbReference type="AlphaFoldDB" id="A0A0B2AJM9"/>
<protein>
    <recommendedName>
        <fullName evidence="4">DUF2516 family protein</fullName>
    </recommendedName>
</protein>
<dbReference type="InterPro" id="IPR019662">
    <property type="entry name" value="DUF2516"/>
</dbReference>
<feature type="transmembrane region" description="Helical" evidence="1">
    <location>
        <begin position="46"/>
        <end position="63"/>
    </location>
</feature>
<accession>A0A0B2AJM9</accession>
<keyword evidence="1" id="KW-0472">Membrane</keyword>
<sequence>MVFYSDLIVGYAVSLLCLVISLWAFIDCATRQSAAFEAGFKRTKGFWLGITGGAALVGILASVSPVSPLFGPSLFTLAAVTAAGIYLADVRPAVSSR</sequence>